<sequence length="545" mass="58103">MRRLRIVTVSLALLAAAACSGQRPQEGAGAPPGGSPPASGASPVAGGRLVYALSADTAGFNPVTDSFGSQGYSMATTIIEPLVAVDAQGRWKPYLAESVTPNANADEWTITVREGVSFSNGEKLDGEVVRANLEAQKASPLTSAVFAPVGSFELAGPMTVKVKLRGPWVAFPYYLASQVGMVVPKASLADPEGAGRRPVGTGPFLFKEYQPGNRMVVTKNPAYWRKGLPYLDEIEFRILPDSQTRAQTLEAGGVDAMATTRDDDITKFGALGGAYTVHRASGMAVPEYVFILNTAVAPLDDLRVRRALVHALDRQAFSATLRAGLTEVADGPWSKDSPWYAPGGDYPAHDPARAAALIKEVEAEKGPVAITLHTTPDPNSLQGVELAQDMWRKAGVDVTVKQADQADMVTSAVTGRFNAMLSVSFSAQDPDGEYIWLHQNYARPVGEISINTSRIKDLELSAALDSGRSNPQPEVRKQAYATVQKRLRELVPYIFVDHLSTGAVIARAGVRGIGEHTLPDGSPGLPLTGQPTPHHPFGSVWLSRS</sequence>
<evidence type="ECO:0000256" key="1">
    <source>
        <dbReference type="ARBA" id="ARBA00004193"/>
    </source>
</evidence>
<dbReference type="EMBL" id="JBHSBM010000017">
    <property type="protein sequence ID" value="MFC4060110.1"/>
    <property type="molecule type" value="Genomic_DNA"/>
</dbReference>
<comment type="similarity">
    <text evidence="2">Belongs to the bacterial solute-binding protein 5 family.</text>
</comment>
<evidence type="ECO:0000313" key="9">
    <source>
        <dbReference type="Proteomes" id="UP001595850"/>
    </source>
</evidence>
<dbReference type="Pfam" id="PF00496">
    <property type="entry name" value="SBP_bac_5"/>
    <property type="match status" value="1"/>
</dbReference>
<name>A0ABV8I8A6_9ACTN</name>
<dbReference type="PROSITE" id="PS01040">
    <property type="entry name" value="SBP_BACTERIAL_5"/>
    <property type="match status" value="1"/>
</dbReference>
<dbReference type="SUPFAM" id="SSF53850">
    <property type="entry name" value="Periplasmic binding protein-like II"/>
    <property type="match status" value="1"/>
</dbReference>
<feature type="domain" description="Solute-binding protein family 5" evidence="7">
    <location>
        <begin position="92"/>
        <end position="433"/>
    </location>
</feature>
<dbReference type="InterPro" id="IPR000914">
    <property type="entry name" value="SBP_5_dom"/>
</dbReference>
<dbReference type="RefSeq" id="WP_377288963.1">
    <property type="nucleotide sequence ID" value="NZ_JBHSBM010000017.1"/>
</dbReference>
<dbReference type="Proteomes" id="UP001595850">
    <property type="component" value="Unassembled WGS sequence"/>
</dbReference>
<proteinExistence type="inferred from homology"/>
<feature type="chain" id="PRO_5045770232" evidence="6">
    <location>
        <begin position="22"/>
        <end position="545"/>
    </location>
</feature>
<keyword evidence="4 6" id="KW-0732">Signal</keyword>
<evidence type="ECO:0000259" key="7">
    <source>
        <dbReference type="Pfam" id="PF00496"/>
    </source>
</evidence>
<accession>A0ABV8I8A6</accession>
<evidence type="ECO:0000313" key="8">
    <source>
        <dbReference type="EMBL" id="MFC4060110.1"/>
    </source>
</evidence>
<comment type="subcellular location">
    <subcellularLocation>
        <location evidence="1">Cell membrane</location>
        <topology evidence="1">Lipid-anchor</topology>
    </subcellularLocation>
</comment>
<dbReference type="PROSITE" id="PS51257">
    <property type="entry name" value="PROKAR_LIPOPROTEIN"/>
    <property type="match status" value="1"/>
</dbReference>
<dbReference type="InterPro" id="IPR039424">
    <property type="entry name" value="SBP_5"/>
</dbReference>
<dbReference type="Gene3D" id="3.10.105.10">
    <property type="entry name" value="Dipeptide-binding Protein, Domain 3"/>
    <property type="match status" value="1"/>
</dbReference>
<dbReference type="InterPro" id="IPR023765">
    <property type="entry name" value="SBP_5_CS"/>
</dbReference>
<feature type="signal peptide" evidence="6">
    <location>
        <begin position="1"/>
        <end position="21"/>
    </location>
</feature>
<gene>
    <name evidence="8" type="ORF">ACFOWE_17535</name>
</gene>
<organism evidence="8 9">
    <name type="scientific">Planomonospora corallina</name>
    <dbReference type="NCBI Taxonomy" id="1806052"/>
    <lineage>
        <taxon>Bacteria</taxon>
        <taxon>Bacillati</taxon>
        <taxon>Actinomycetota</taxon>
        <taxon>Actinomycetes</taxon>
        <taxon>Streptosporangiales</taxon>
        <taxon>Streptosporangiaceae</taxon>
        <taxon>Planomonospora</taxon>
    </lineage>
</organism>
<keyword evidence="9" id="KW-1185">Reference proteome</keyword>
<evidence type="ECO:0000256" key="4">
    <source>
        <dbReference type="ARBA" id="ARBA00022729"/>
    </source>
</evidence>
<dbReference type="InterPro" id="IPR030678">
    <property type="entry name" value="Peptide/Ni-bd"/>
</dbReference>
<feature type="region of interest" description="Disordered" evidence="5">
    <location>
        <begin position="22"/>
        <end position="42"/>
    </location>
</feature>
<dbReference type="PANTHER" id="PTHR30290">
    <property type="entry name" value="PERIPLASMIC BINDING COMPONENT OF ABC TRANSPORTER"/>
    <property type="match status" value="1"/>
</dbReference>
<comment type="caution">
    <text evidence="8">The sequence shown here is derived from an EMBL/GenBank/DDBJ whole genome shotgun (WGS) entry which is preliminary data.</text>
</comment>
<evidence type="ECO:0000256" key="2">
    <source>
        <dbReference type="ARBA" id="ARBA00005695"/>
    </source>
</evidence>
<keyword evidence="3" id="KW-0813">Transport</keyword>
<dbReference type="Gene3D" id="3.40.190.10">
    <property type="entry name" value="Periplasmic binding protein-like II"/>
    <property type="match status" value="1"/>
</dbReference>
<feature type="region of interest" description="Disordered" evidence="5">
    <location>
        <begin position="517"/>
        <end position="545"/>
    </location>
</feature>
<dbReference type="PIRSF" id="PIRSF002741">
    <property type="entry name" value="MppA"/>
    <property type="match status" value="1"/>
</dbReference>
<evidence type="ECO:0000256" key="3">
    <source>
        <dbReference type="ARBA" id="ARBA00022448"/>
    </source>
</evidence>
<evidence type="ECO:0000256" key="5">
    <source>
        <dbReference type="SAM" id="MobiDB-lite"/>
    </source>
</evidence>
<dbReference type="PANTHER" id="PTHR30290:SF9">
    <property type="entry name" value="OLIGOPEPTIDE-BINDING PROTEIN APPA"/>
    <property type="match status" value="1"/>
</dbReference>
<evidence type="ECO:0000256" key="6">
    <source>
        <dbReference type="SAM" id="SignalP"/>
    </source>
</evidence>
<protein>
    <submittedName>
        <fullName evidence="8">ABC transporter substrate-binding protein</fullName>
    </submittedName>
</protein>
<reference evidence="9" key="1">
    <citation type="journal article" date="2019" name="Int. J. Syst. Evol. Microbiol.">
        <title>The Global Catalogue of Microorganisms (GCM) 10K type strain sequencing project: providing services to taxonomists for standard genome sequencing and annotation.</title>
        <authorList>
            <consortium name="The Broad Institute Genomics Platform"/>
            <consortium name="The Broad Institute Genome Sequencing Center for Infectious Disease"/>
            <person name="Wu L."/>
            <person name="Ma J."/>
        </authorList>
    </citation>
    <scope>NUCLEOTIDE SEQUENCE [LARGE SCALE GENOMIC DNA]</scope>
    <source>
        <strain evidence="9">TBRC 4489</strain>
    </source>
</reference>